<keyword evidence="4" id="KW-1185">Reference proteome</keyword>
<keyword evidence="2" id="KW-0812">Transmembrane</keyword>
<keyword evidence="2" id="KW-1133">Transmembrane helix</keyword>
<name>A0ABS7RH49_9ACTN</name>
<feature type="region of interest" description="Disordered" evidence="1">
    <location>
        <begin position="1"/>
        <end position="58"/>
    </location>
</feature>
<evidence type="ECO:0008006" key="5">
    <source>
        <dbReference type="Google" id="ProtNLM"/>
    </source>
</evidence>
<dbReference type="RefSeq" id="WP_221024060.1">
    <property type="nucleotide sequence ID" value="NZ_JAIEZQ010000001.1"/>
</dbReference>
<comment type="caution">
    <text evidence="3">The sequence shown here is derived from an EMBL/GenBank/DDBJ whole genome shotgun (WGS) entry which is preliminary data.</text>
</comment>
<keyword evidence="2" id="KW-0472">Membrane</keyword>
<feature type="transmembrane region" description="Helical" evidence="2">
    <location>
        <begin position="183"/>
        <end position="204"/>
    </location>
</feature>
<feature type="transmembrane region" description="Helical" evidence="2">
    <location>
        <begin position="160"/>
        <end position="177"/>
    </location>
</feature>
<organism evidence="3 4">
    <name type="scientific">Nocardioides jiangsuensis</name>
    <dbReference type="NCBI Taxonomy" id="2866161"/>
    <lineage>
        <taxon>Bacteria</taxon>
        <taxon>Bacillati</taxon>
        <taxon>Actinomycetota</taxon>
        <taxon>Actinomycetes</taxon>
        <taxon>Propionibacteriales</taxon>
        <taxon>Nocardioidaceae</taxon>
        <taxon>Nocardioides</taxon>
    </lineage>
</organism>
<gene>
    <name evidence="3" type="ORF">K1X13_06030</name>
</gene>
<feature type="compositionally biased region" description="Basic and acidic residues" evidence="1">
    <location>
        <begin position="1"/>
        <end position="11"/>
    </location>
</feature>
<evidence type="ECO:0000256" key="1">
    <source>
        <dbReference type="SAM" id="MobiDB-lite"/>
    </source>
</evidence>
<evidence type="ECO:0000313" key="3">
    <source>
        <dbReference type="EMBL" id="MBY9074373.1"/>
    </source>
</evidence>
<evidence type="ECO:0000313" key="4">
    <source>
        <dbReference type="Proteomes" id="UP000754710"/>
    </source>
</evidence>
<protein>
    <recommendedName>
        <fullName evidence="5">Integral membrane protein</fullName>
    </recommendedName>
</protein>
<reference evidence="3 4" key="1">
    <citation type="submission" date="2021-08" db="EMBL/GenBank/DDBJ databases">
        <title>Nocardioides bacterium WL0053 sp. nov., isolated from the sediment.</title>
        <authorList>
            <person name="Wang L."/>
            <person name="Zhang D."/>
            <person name="Zhang A."/>
        </authorList>
    </citation>
    <scope>NUCLEOTIDE SEQUENCE [LARGE SCALE GENOMIC DNA]</scope>
    <source>
        <strain evidence="3 4">WL0053</strain>
    </source>
</reference>
<evidence type="ECO:0000256" key="2">
    <source>
        <dbReference type="SAM" id="Phobius"/>
    </source>
</evidence>
<accession>A0ABS7RH49</accession>
<dbReference type="Proteomes" id="UP000754710">
    <property type="component" value="Unassembled WGS sequence"/>
</dbReference>
<dbReference type="EMBL" id="JAIEZQ010000001">
    <property type="protein sequence ID" value="MBY9074373.1"/>
    <property type="molecule type" value="Genomic_DNA"/>
</dbReference>
<sequence length="214" mass="21938">MGQSDDDKTEPSLELPALRLPGLGRRRKATLAGPSDHGTPPTTPPRAPAAVPAREPGRRRAVETFAGATTTADRPERARVAARSGPRLSGRVAAAVTGAVVGFAGVLLTFAAMRGCEAVGGTSSCGGPAGFFLLVAIVAVMVLLGSVLLKAFAVADAGSTSFLAVGIVAVVTMLVLLDMVFSAWTALVLPVLGAAAYLLAHWVTTRFEDEPARH</sequence>
<feature type="transmembrane region" description="Helical" evidence="2">
    <location>
        <begin position="131"/>
        <end position="153"/>
    </location>
</feature>
<proteinExistence type="predicted"/>
<feature type="transmembrane region" description="Helical" evidence="2">
    <location>
        <begin position="92"/>
        <end position="111"/>
    </location>
</feature>